<dbReference type="InterPro" id="IPR036397">
    <property type="entry name" value="RNaseH_sf"/>
</dbReference>
<dbReference type="EMBL" id="VWYH01065321">
    <property type="protein sequence ID" value="NXW95882.1"/>
    <property type="molecule type" value="Genomic_DNA"/>
</dbReference>
<protein>
    <submittedName>
        <fullName evidence="8">POK6 protein</fullName>
    </submittedName>
</protein>
<evidence type="ECO:0000256" key="2">
    <source>
        <dbReference type="ARBA" id="ARBA00022695"/>
    </source>
</evidence>
<dbReference type="InterPro" id="IPR002156">
    <property type="entry name" value="RNaseH_domain"/>
</dbReference>
<feature type="non-terminal residue" evidence="8">
    <location>
        <position position="1"/>
    </location>
</feature>
<keyword evidence="5" id="KW-0378">Hydrolase</keyword>
<evidence type="ECO:0000256" key="5">
    <source>
        <dbReference type="ARBA" id="ARBA00022801"/>
    </source>
</evidence>
<evidence type="ECO:0000256" key="3">
    <source>
        <dbReference type="ARBA" id="ARBA00022722"/>
    </source>
</evidence>
<accession>A0A7L4GCG0</accession>
<feature type="domain" description="RNase H type-1" evidence="7">
    <location>
        <begin position="16"/>
        <end position="99"/>
    </location>
</feature>
<dbReference type="PANTHER" id="PTHR41694:SF3">
    <property type="entry name" value="RNA-DIRECTED DNA POLYMERASE-RELATED"/>
    <property type="match status" value="1"/>
</dbReference>
<dbReference type="Proteomes" id="UP000541332">
    <property type="component" value="Unassembled WGS sequence"/>
</dbReference>
<dbReference type="PROSITE" id="PS50879">
    <property type="entry name" value="RNASE_H_1"/>
    <property type="match status" value="1"/>
</dbReference>
<evidence type="ECO:0000256" key="6">
    <source>
        <dbReference type="ARBA" id="ARBA00022918"/>
    </source>
</evidence>
<keyword evidence="9" id="KW-1185">Reference proteome</keyword>
<dbReference type="GO" id="GO:0035613">
    <property type="term" value="F:RNA stem-loop binding"/>
    <property type="evidence" value="ECO:0007669"/>
    <property type="project" value="TreeGrafter"/>
</dbReference>
<name>A0A7L4GCG0_9COLU</name>
<gene>
    <name evidence="8" type="primary">Ervk6_3</name>
    <name evidence="8" type="ORF">ALOBEC_R15745</name>
</gene>
<dbReference type="Pfam" id="PF00075">
    <property type="entry name" value="RNase_H"/>
    <property type="match status" value="1"/>
</dbReference>
<evidence type="ECO:0000256" key="4">
    <source>
        <dbReference type="ARBA" id="ARBA00022759"/>
    </source>
</evidence>
<dbReference type="SUPFAM" id="SSF53098">
    <property type="entry name" value="Ribonuclease H-like"/>
    <property type="match status" value="1"/>
</dbReference>
<dbReference type="Gene3D" id="3.30.420.10">
    <property type="entry name" value="Ribonuclease H-like superfamily/Ribonuclease H"/>
    <property type="match status" value="1"/>
</dbReference>
<keyword evidence="6" id="KW-0695">RNA-directed DNA polymerase</keyword>
<keyword evidence="2" id="KW-0548">Nucleotidyltransferase</keyword>
<sequence length="99" mass="11209">SNQGWLCIPKRSTQPLVNARTIFTDAGKRSRKAAVTWKEEGEWSHKILDACPEDSLQTLELLAVVWAMTTWLHEPVNVITDSLYVANVTSRIEDAEIKE</sequence>
<evidence type="ECO:0000313" key="9">
    <source>
        <dbReference type="Proteomes" id="UP000541332"/>
    </source>
</evidence>
<evidence type="ECO:0000256" key="1">
    <source>
        <dbReference type="ARBA" id="ARBA00022679"/>
    </source>
</evidence>
<evidence type="ECO:0000259" key="7">
    <source>
        <dbReference type="PROSITE" id="PS50879"/>
    </source>
</evidence>
<dbReference type="InterPro" id="IPR012337">
    <property type="entry name" value="RNaseH-like_sf"/>
</dbReference>
<feature type="non-terminal residue" evidence="8">
    <location>
        <position position="99"/>
    </location>
</feature>
<dbReference type="PANTHER" id="PTHR41694">
    <property type="entry name" value="ENDOGENOUS RETROVIRUS GROUP K MEMBER POL PROTEIN"/>
    <property type="match status" value="1"/>
</dbReference>
<comment type="caution">
    <text evidence="8">The sequence shown here is derived from an EMBL/GenBank/DDBJ whole genome shotgun (WGS) entry which is preliminary data.</text>
</comment>
<evidence type="ECO:0000313" key="8">
    <source>
        <dbReference type="EMBL" id="NXW95882.1"/>
    </source>
</evidence>
<dbReference type="GO" id="GO:0004523">
    <property type="term" value="F:RNA-DNA hybrid ribonuclease activity"/>
    <property type="evidence" value="ECO:0007669"/>
    <property type="project" value="InterPro"/>
</dbReference>
<proteinExistence type="predicted"/>
<organism evidence="8 9">
    <name type="scientific">Pampusana beccarii</name>
    <name type="common">Western bronze ground-dove</name>
    <dbReference type="NCBI Taxonomy" id="2953425"/>
    <lineage>
        <taxon>Eukaryota</taxon>
        <taxon>Metazoa</taxon>
        <taxon>Chordata</taxon>
        <taxon>Craniata</taxon>
        <taxon>Vertebrata</taxon>
        <taxon>Euteleostomi</taxon>
        <taxon>Archelosauria</taxon>
        <taxon>Archosauria</taxon>
        <taxon>Dinosauria</taxon>
        <taxon>Saurischia</taxon>
        <taxon>Theropoda</taxon>
        <taxon>Coelurosauria</taxon>
        <taxon>Aves</taxon>
        <taxon>Neognathae</taxon>
        <taxon>Neoaves</taxon>
        <taxon>Columbimorphae</taxon>
        <taxon>Columbiformes</taxon>
        <taxon>Columbidae</taxon>
        <taxon>Pampusana</taxon>
    </lineage>
</organism>
<dbReference type="AlphaFoldDB" id="A0A7L4GCG0"/>
<keyword evidence="1" id="KW-0808">Transferase</keyword>
<keyword evidence="3" id="KW-0540">Nuclease</keyword>
<reference evidence="8 9" key="1">
    <citation type="submission" date="2020-02" db="EMBL/GenBank/DDBJ databases">
        <title>Bird 10,000 Genomes (B10K) Project - Family phase.</title>
        <authorList>
            <person name="Zhang G."/>
        </authorList>
    </citation>
    <scope>NUCLEOTIDE SEQUENCE [LARGE SCALE GENOMIC DNA]</scope>
    <source>
        <strain evidence="8">B10K-DU-006-06</strain>
    </source>
</reference>
<dbReference type="OrthoDB" id="9395371at2759"/>
<dbReference type="GO" id="GO:0003964">
    <property type="term" value="F:RNA-directed DNA polymerase activity"/>
    <property type="evidence" value="ECO:0007669"/>
    <property type="project" value="UniProtKB-KW"/>
</dbReference>
<keyword evidence="4" id="KW-0255">Endonuclease</keyword>